<dbReference type="AlphaFoldDB" id="A0A0C9UNM8"/>
<name>A0A0C9UNM8_SPHS4</name>
<keyword evidence="2" id="KW-1185">Reference proteome</keyword>
<accession>A0A0C9UNM8</accession>
<proteinExistence type="predicted"/>
<organism evidence="1 2">
    <name type="scientific">Sphaerobolus stellatus (strain SS14)</name>
    <dbReference type="NCBI Taxonomy" id="990650"/>
    <lineage>
        <taxon>Eukaryota</taxon>
        <taxon>Fungi</taxon>
        <taxon>Dikarya</taxon>
        <taxon>Basidiomycota</taxon>
        <taxon>Agaricomycotina</taxon>
        <taxon>Agaricomycetes</taxon>
        <taxon>Phallomycetidae</taxon>
        <taxon>Geastrales</taxon>
        <taxon>Sphaerobolaceae</taxon>
        <taxon>Sphaerobolus</taxon>
    </lineage>
</organism>
<evidence type="ECO:0000313" key="2">
    <source>
        <dbReference type="Proteomes" id="UP000054279"/>
    </source>
</evidence>
<sequence>MSSASSTPGSISSPISVTSLKEEFPIAIIPSAREDIDTIILATLLTMDSDMSTPTASLDDSRLMVVIIPSSQGDLQAVILATPSTMDSNMSAPTTSLWFKKR</sequence>
<evidence type="ECO:0000313" key="1">
    <source>
        <dbReference type="EMBL" id="KIJ30462.1"/>
    </source>
</evidence>
<protein>
    <submittedName>
        <fullName evidence="1">Uncharacterized protein</fullName>
    </submittedName>
</protein>
<dbReference type="HOGENOM" id="CLU_150199_0_0_1"/>
<dbReference type="Proteomes" id="UP000054279">
    <property type="component" value="Unassembled WGS sequence"/>
</dbReference>
<reference evidence="1 2" key="1">
    <citation type="submission" date="2014-06" db="EMBL/GenBank/DDBJ databases">
        <title>Evolutionary Origins and Diversification of the Mycorrhizal Mutualists.</title>
        <authorList>
            <consortium name="DOE Joint Genome Institute"/>
            <consortium name="Mycorrhizal Genomics Consortium"/>
            <person name="Kohler A."/>
            <person name="Kuo A."/>
            <person name="Nagy L.G."/>
            <person name="Floudas D."/>
            <person name="Copeland A."/>
            <person name="Barry K.W."/>
            <person name="Cichocki N."/>
            <person name="Veneault-Fourrey C."/>
            <person name="LaButti K."/>
            <person name="Lindquist E.A."/>
            <person name="Lipzen A."/>
            <person name="Lundell T."/>
            <person name="Morin E."/>
            <person name="Murat C."/>
            <person name="Riley R."/>
            <person name="Ohm R."/>
            <person name="Sun H."/>
            <person name="Tunlid A."/>
            <person name="Henrissat B."/>
            <person name="Grigoriev I.V."/>
            <person name="Hibbett D.S."/>
            <person name="Martin F."/>
        </authorList>
    </citation>
    <scope>NUCLEOTIDE SEQUENCE [LARGE SCALE GENOMIC DNA]</scope>
    <source>
        <strain evidence="1 2">SS14</strain>
    </source>
</reference>
<dbReference type="EMBL" id="KN837261">
    <property type="protein sequence ID" value="KIJ30462.1"/>
    <property type="molecule type" value="Genomic_DNA"/>
</dbReference>
<gene>
    <name evidence="1" type="ORF">M422DRAFT_268002</name>
</gene>